<proteinExistence type="predicted"/>
<gene>
    <name evidence="2" type="ORF">NMS_1963</name>
</gene>
<reference evidence="2 3" key="1">
    <citation type="journal article" date="2014" name="Proc. Natl. Acad. Sci. U.S.A.">
        <title>Functional characterization of flavobacteria rhodopsins reveals a unique class of light-driven chloride pump in bacteria.</title>
        <authorList>
            <person name="Yoshizawa S."/>
            <person name="Kumagai Y."/>
            <person name="Kim H."/>
            <person name="Ogura Y."/>
            <person name="Hayashi T."/>
            <person name="Iwasaki W."/>
            <person name="DeLong E.F."/>
            <person name="Kogure K."/>
        </authorList>
    </citation>
    <scope>NUCLEOTIDE SEQUENCE [LARGE SCALE GENOMIC DNA]</scope>
    <source>
        <strain evidence="2 3">S1-08</strain>
    </source>
</reference>
<keyword evidence="1" id="KW-0732">Signal</keyword>
<evidence type="ECO:0000313" key="3">
    <source>
        <dbReference type="Proteomes" id="UP000031760"/>
    </source>
</evidence>
<dbReference type="OrthoDB" id="943406at2"/>
<dbReference type="KEGG" id="nmf:NMS_1963"/>
<dbReference type="SUPFAM" id="SSF48452">
    <property type="entry name" value="TPR-like"/>
    <property type="match status" value="1"/>
</dbReference>
<protein>
    <submittedName>
        <fullName evidence="2">Uncharacterized protein</fullName>
    </submittedName>
</protein>
<sequence>MNSRTLFFCLLYCFYGLLVHSATAQQVGDSTAYYYNKFIKPTNDSDLARAYLYFEKSMLENIENKNFAKAVYDLRSISEIQNRLGLFNESEKSAVEALELLEQMKDDDFVLNSKIGLYNQLGMLYGEQENFLKALEYYDYAMKRA</sequence>
<dbReference type="InterPro" id="IPR011990">
    <property type="entry name" value="TPR-like_helical_dom_sf"/>
</dbReference>
<dbReference type="STRING" id="1454201.NMS_1963"/>
<feature type="signal peptide" evidence="1">
    <location>
        <begin position="1"/>
        <end position="24"/>
    </location>
</feature>
<evidence type="ECO:0000256" key="1">
    <source>
        <dbReference type="SAM" id="SignalP"/>
    </source>
</evidence>
<dbReference type="Proteomes" id="UP000031760">
    <property type="component" value="Chromosome"/>
</dbReference>
<name>W8VXI2_9FLAO</name>
<organism evidence="2 3">
    <name type="scientific">Nonlabens marinus S1-08</name>
    <dbReference type="NCBI Taxonomy" id="1454201"/>
    <lineage>
        <taxon>Bacteria</taxon>
        <taxon>Pseudomonadati</taxon>
        <taxon>Bacteroidota</taxon>
        <taxon>Flavobacteriia</taxon>
        <taxon>Flavobacteriales</taxon>
        <taxon>Flavobacteriaceae</taxon>
        <taxon>Nonlabens</taxon>
    </lineage>
</organism>
<feature type="chain" id="PRO_5004914242" evidence="1">
    <location>
        <begin position="25"/>
        <end position="145"/>
    </location>
</feature>
<evidence type="ECO:0000313" key="2">
    <source>
        <dbReference type="EMBL" id="BAO55972.1"/>
    </source>
</evidence>
<dbReference type="AlphaFoldDB" id="W8VXI2"/>
<dbReference type="HOGENOM" id="CLU_1784890_0_0_10"/>
<dbReference type="RefSeq" id="WP_041496482.1">
    <property type="nucleotide sequence ID" value="NZ_AP014548.1"/>
</dbReference>
<keyword evidence="3" id="KW-1185">Reference proteome</keyword>
<accession>W8VXI2</accession>
<dbReference type="EMBL" id="AP014548">
    <property type="protein sequence ID" value="BAO55972.1"/>
    <property type="molecule type" value="Genomic_DNA"/>
</dbReference>
<dbReference type="Gene3D" id="1.25.40.10">
    <property type="entry name" value="Tetratricopeptide repeat domain"/>
    <property type="match status" value="1"/>
</dbReference>
<dbReference type="PROSITE" id="PS50293">
    <property type="entry name" value="TPR_REGION"/>
    <property type="match status" value="1"/>
</dbReference>